<dbReference type="InterPro" id="IPR002898">
    <property type="entry name" value="MotA_ExbB_proton_chnl"/>
</dbReference>
<comment type="similarity">
    <text evidence="2">Belongs to the MotA family.</text>
</comment>
<evidence type="ECO:0000256" key="5">
    <source>
        <dbReference type="ARBA" id="ARBA00022692"/>
    </source>
</evidence>
<keyword evidence="5 8" id="KW-0812">Transmembrane</keyword>
<dbReference type="InterPro" id="IPR047055">
    <property type="entry name" value="MotA-like"/>
</dbReference>
<feature type="transmembrane region" description="Helical" evidence="8">
    <location>
        <begin position="154"/>
        <end position="175"/>
    </location>
</feature>
<evidence type="ECO:0000256" key="6">
    <source>
        <dbReference type="ARBA" id="ARBA00022989"/>
    </source>
</evidence>
<gene>
    <name evidence="10" type="ORF">HHT355_1356</name>
</gene>
<accession>A0A0H5SGE3</accession>
<proteinExistence type="inferred from homology"/>
<dbReference type="AlphaFoldDB" id="A0A0H5SGE3"/>
<dbReference type="RefSeq" id="WP_330403380.1">
    <property type="nucleotide sequence ID" value="NZ_CVTD020000015.1"/>
</dbReference>
<keyword evidence="4" id="KW-1003">Cell membrane</keyword>
<evidence type="ECO:0000256" key="4">
    <source>
        <dbReference type="ARBA" id="ARBA00022475"/>
    </source>
</evidence>
<dbReference type="PANTHER" id="PTHR30433:SF2">
    <property type="entry name" value="MOTILITY PROTEIN A"/>
    <property type="match status" value="1"/>
</dbReference>
<dbReference type="GO" id="GO:0005886">
    <property type="term" value="C:plasma membrane"/>
    <property type="evidence" value="ECO:0007669"/>
    <property type="project" value="UniProtKB-SubCell"/>
</dbReference>
<evidence type="ECO:0000256" key="1">
    <source>
        <dbReference type="ARBA" id="ARBA00004651"/>
    </source>
</evidence>
<evidence type="ECO:0000259" key="9">
    <source>
        <dbReference type="Pfam" id="PF01618"/>
    </source>
</evidence>
<keyword evidence="6 8" id="KW-1133">Transmembrane helix</keyword>
<feature type="transmembrane region" description="Helical" evidence="8">
    <location>
        <begin position="38"/>
        <end position="56"/>
    </location>
</feature>
<dbReference type="Pfam" id="PF01618">
    <property type="entry name" value="MotA_ExbB"/>
    <property type="match status" value="1"/>
</dbReference>
<dbReference type="GO" id="GO:0071978">
    <property type="term" value="P:bacterial-type flagellum-dependent swarming motility"/>
    <property type="evidence" value="ECO:0007669"/>
    <property type="project" value="InterPro"/>
</dbReference>
<dbReference type="EMBL" id="CVTD020000015">
    <property type="protein sequence ID" value="CRZ34557.1"/>
    <property type="molecule type" value="Genomic_DNA"/>
</dbReference>
<evidence type="ECO:0000256" key="7">
    <source>
        <dbReference type="ARBA" id="ARBA00023136"/>
    </source>
</evidence>
<sequence length="269" mass="29468">MAVLDLASILGLILCAVLVVYGIVFGNPIDYLGNFYDFASILITFGGALCCVLIMAPDLKTFFKYLKSFTLILKVQKINEEETIRQIIALSNIARKEGLLALEEAANSIDDDFLKKGVLLIVDGTDPELVRSILETELNCIEDRHAEITGFWDSLAAMGPAWGMIGTLIGLINMLRQMQNPETIGPQMSVALVTTFYGSMLANWICIPISTKLKSKNASEIMVKELMVEGLLSIQAGENPRVIEEKLKSFLSPARKAAFSQEEGGENIG</sequence>
<keyword evidence="7 8" id="KW-0472">Membrane</keyword>
<dbReference type="PROSITE" id="PS01307">
    <property type="entry name" value="MOTA"/>
    <property type="match status" value="1"/>
</dbReference>
<feature type="transmembrane region" description="Helical" evidence="8">
    <location>
        <begin position="187"/>
        <end position="207"/>
    </location>
</feature>
<name>A0A0H5SGE3_HERHM</name>
<evidence type="ECO:0000256" key="3">
    <source>
        <dbReference type="ARBA" id="ARBA00022448"/>
    </source>
</evidence>
<dbReference type="PANTHER" id="PTHR30433">
    <property type="entry name" value="CHEMOTAXIS PROTEIN MOTA"/>
    <property type="match status" value="1"/>
</dbReference>
<keyword evidence="3" id="KW-0813">Transport</keyword>
<dbReference type="InterPro" id="IPR000540">
    <property type="entry name" value="Flag_MotA_CS"/>
</dbReference>
<evidence type="ECO:0000313" key="10">
    <source>
        <dbReference type="EMBL" id="CRZ34557.1"/>
    </source>
</evidence>
<feature type="domain" description="MotA/TolQ/ExbB proton channel" evidence="9">
    <location>
        <begin position="106"/>
        <end position="223"/>
    </location>
</feature>
<comment type="subcellular location">
    <subcellularLocation>
        <location evidence="1">Cell membrane</location>
        <topology evidence="1">Multi-pass membrane protein</topology>
    </subcellularLocation>
</comment>
<dbReference type="Proteomes" id="UP000236497">
    <property type="component" value="Unassembled WGS sequence"/>
</dbReference>
<protein>
    <submittedName>
        <fullName evidence="10">Putative membrane protein</fullName>
    </submittedName>
</protein>
<evidence type="ECO:0000256" key="2">
    <source>
        <dbReference type="ARBA" id="ARBA00008038"/>
    </source>
</evidence>
<keyword evidence="11" id="KW-1185">Reference proteome</keyword>
<reference evidence="10 11" key="1">
    <citation type="submission" date="2015-06" db="EMBL/GenBank/DDBJ databases">
        <authorList>
            <person name="Wibberg Daniel"/>
        </authorList>
    </citation>
    <scope>NUCLEOTIDE SEQUENCE [LARGE SCALE GENOMIC DNA]</scope>
    <source>
        <strain evidence="10 11">T3/55T</strain>
    </source>
</reference>
<evidence type="ECO:0000256" key="8">
    <source>
        <dbReference type="SAM" id="Phobius"/>
    </source>
</evidence>
<evidence type="ECO:0000313" key="11">
    <source>
        <dbReference type="Proteomes" id="UP000236497"/>
    </source>
</evidence>
<organism evidence="10 11">
    <name type="scientific">Herbinix hemicellulosilytica</name>
    <dbReference type="NCBI Taxonomy" id="1564487"/>
    <lineage>
        <taxon>Bacteria</taxon>
        <taxon>Bacillati</taxon>
        <taxon>Bacillota</taxon>
        <taxon>Clostridia</taxon>
        <taxon>Lachnospirales</taxon>
        <taxon>Lachnospiraceae</taxon>
        <taxon>Herbinix</taxon>
    </lineage>
</organism>
<dbReference type="GO" id="GO:0006935">
    <property type="term" value="P:chemotaxis"/>
    <property type="evidence" value="ECO:0007669"/>
    <property type="project" value="InterPro"/>
</dbReference>